<gene>
    <name evidence="10" type="ORF">DBW69_01775</name>
</gene>
<dbReference type="Pfam" id="PF13193">
    <property type="entry name" value="AMP-binding_C"/>
    <property type="match status" value="1"/>
</dbReference>
<feature type="domain" description="AMP-binding enzyme C-terminal" evidence="9">
    <location>
        <begin position="449"/>
        <end position="524"/>
    </location>
</feature>
<dbReference type="InterPro" id="IPR045851">
    <property type="entry name" value="AMP-bd_C_sf"/>
</dbReference>
<dbReference type="InterPro" id="IPR020845">
    <property type="entry name" value="AMP-binding_CS"/>
</dbReference>
<dbReference type="CDD" id="cd12119">
    <property type="entry name" value="ttLC_FACS_AlkK_like"/>
    <property type="match status" value="1"/>
</dbReference>
<evidence type="ECO:0000256" key="3">
    <source>
        <dbReference type="ARBA" id="ARBA00022832"/>
    </source>
</evidence>
<dbReference type="InterPro" id="IPR042099">
    <property type="entry name" value="ANL_N_sf"/>
</dbReference>
<evidence type="ECO:0000256" key="7">
    <source>
        <dbReference type="ARBA" id="ARBA00067668"/>
    </source>
</evidence>
<evidence type="ECO:0000256" key="5">
    <source>
        <dbReference type="ARBA" id="ARBA00051915"/>
    </source>
</evidence>
<accession>A0A368E2X2</accession>
<evidence type="ECO:0000259" key="8">
    <source>
        <dbReference type="Pfam" id="PF00501"/>
    </source>
</evidence>
<comment type="caution">
    <text evidence="10">The sequence shown here is derived from an EMBL/GenBank/DDBJ whole genome shotgun (WGS) entry which is preliminary data.</text>
</comment>
<dbReference type="GO" id="GO:0006631">
    <property type="term" value="P:fatty acid metabolic process"/>
    <property type="evidence" value="ECO:0007669"/>
    <property type="project" value="UniProtKB-KW"/>
</dbReference>
<evidence type="ECO:0000256" key="1">
    <source>
        <dbReference type="ARBA" id="ARBA00006432"/>
    </source>
</evidence>
<dbReference type="InterPro" id="IPR000873">
    <property type="entry name" value="AMP-dep_synth/lig_dom"/>
</dbReference>
<evidence type="ECO:0000256" key="4">
    <source>
        <dbReference type="ARBA" id="ARBA00023098"/>
    </source>
</evidence>
<keyword evidence="3" id="KW-0276">Fatty acid metabolism</keyword>
<dbReference type="Proteomes" id="UP000252132">
    <property type="component" value="Unassembled WGS sequence"/>
</dbReference>
<evidence type="ECO:0000259" key="9">
    <source>
        <dbReference type="Pfam" id="PF13193"/>
    </source>
</evidence>
<dbReference type="Gene3D" id="3.40.50.12780">
    <property type="entry name" value="N-terminal domain of ligase-like"/>
    <property type="match status" value="1"/>
</dbReference>
<dbReference type="EC" id="6.2.1.44" evidence="6"/>
<dbReference type="PROSITE" id="PS00455">
    <property type="entry name" value="AMP_BINDING"/>
    <property type="match status" value="1"/>
</dbReference>
<comment type="catalytic activity">
    <reaction evidence="5">
        <text>3-(methylsulfanyl)propanoate + ATP + CoA = 3-(methylsulfanyl)propanoyl-CoA + AMP + diphosphate</text>
        <dbReference type="Rhea" id="RHEA:43052"/>
        <dbReference type="ChEBI" id="CHEBI:30616"/>
        <dbReference type="ChEBI" id="CHEBI:33019"/>
        <dbReference type="ChEBI" id="CHEBI:49016"/>
        <dbReference type="ChEBI" id="CHEBI:57287"/>
        <dbReference type="ChEBI" id="CHEBI:82815"/>
        <dbReference type="ChEBI" id="CHEBI:456215"/>
        <dbReference type="EC" id="6.2.1.44"/>
    </reaction>
    <physiologicalReaction direction="left-to-right" evidence="5">
        <dbReference type="Rhea" id="RHEA:43053"/>
    </physiologicalReaction>
</comment>
<organism evidence="10 11">
    <name type="scientific">PS1 clade bacterium</name>
    <dbReference type="NCBI Taxonomy" id="2175152"/>
    <lineage>
        <taxon>Bacteria</taxon>
        <taxon>Pseudomonadati</taxon>
        <taxon>Pseudomonadota</taxon>
        <taxon>Alphaproteobacteria</taxon>
        <taxon>PS1 clade</taxon>
    </lineage>
</organism>
<dbReference type="NCBIfam" id="NF004837">
    <property type="entry name" value="PRK06187.1"/>
    <property type="match status" value="1"/>
</dbReference>
<protein>
    <recommendedName>
        <fullName evidence="7">3-methylmercaptopropionyl-CoA ligase</fullName>
        <ecNumber evidence="6">6.2.1.44</ecNumber>
    </recommendedName>
</protein>
<keyword evidence="4" id="KW-0443">Lipid metabolism</keyword>
<dbReference type="PANTHER" id="PTHR43859:SF4">
    <property type="entry name" value="BUTANOATE--COA LIGASE AAE1-RELATED"/>
    <property type="match status" value="1"/>
</dbReference>
<sequence length="545" mass="60319">MLGRMQTSALLVNDILDHANIYHSDIEIVSRLVGGKIHRETYSEAHLRARKMSQALQSLGMGKGDVVATLAWNNHRHFESWYAITGIGAVYHTLNPRLFADQLIYIINHAEDKYIFVDLTFVPILEALQDKLDTVKGFIIYCDEDEMPQTSLDNAHCYETLIGAQDGDFSWVQVDENDACGICYTSGTTGNPKGVIYSHRSNVLHSLIAVSKDVMGLGSKSVVMPVVPMFHANAWGLVFTCPMVGAAMVNPGPQMDGASIFELLDTEQVSFTAAVPTVWLMLLQHLEDQKLKLPYLDSVVIGGSAAPRMMIEKFEKDYDVEVNHAWGMTELSPLGTMGVLTGKMQTLSFDERVDMKVKQGRPPFLVQMKITDDDGNELPRDGKTFGILKVKGPFIIESYMKGDGGDVLDADGFFDTGDVATLDADGFMQITDRSKDVVKSGGEWISSIELENIAVGHPDIVEAAVIGVAHPKWDERPILIVIKKEDVDLSCEDVLGFMEGKIAKWWMPDDVVFVEEIPHTATGKIQKLTLREQFKDYVLPTAADA</sequence>
<dbReference type="EMBL" id="QOQF01000004">
    <property type="protein sequence ID" value="RCL77893.1"/>
    <property type="molecule type" value="Genomic_DNA"/>
</dbReference>
<evidence type="ECO:0000256" key="2">
    <source>
        <dbReference type="ARBA" id="ARBA00022598"/>
    </source>
</evidence>
<comment type="similarity">
    <text evidence="1">Belongs to the ATP-dependent AMP-binding enzyme family.</text>
</comment>
<keyword evidence="2 10" id="KW-0436">Ligase</keyword>
<reference evidence="10 11" key="1">
    <citation type="journal article" date="2018" name="Microbiome">
        <title>Fine metagenomic profile of the Mediterranean stratified and mixed water columns revealed by assembly and recruitment.</title>
        <authorList>
            <person name="Haro-Moreno J.M."/>
            <person name="Lopez-Perez M."/>
            <person name="De La Torre J.R."/>
            <person name="Picazo A."/>
            <person name="Camacho A."/>
            <person name="Rodriguez-Valera F."/>
        </authorList>
    </citation>
    <scope>NUCLEOTIDE SEQUENCE [LARGE SCALE GENOMIC DNA]</scope>
    <source>
        <strain evidence="10">MED-G55</strain>
    </source>
</reference>
<dbReference type="InterPro" id="IPR025110">
    <property type="entry name" value="AMP-bd_C"/>
</dbReference>
<evidence type="ECO:0000256" key="6">
    <source>
        <dbReference type="ARBA" id="ARBA00066616"/>
    </source>
</evidence>
<name>A0A368E2X2_9PROT</name>
<dbReference type="GO" id="GO:0016874">
    <property type="term" value="F:ligase activity"/>
    <property type="evidence" value="ECO:0007669"/>
    <property type="project" value="UniProtKB-KW"/>
</dbReference>
<proteinExistence type="inferred from homology"/>
<dbReference type="AlphaFoldDB" id="A0A368E2X2"/>
<evidence type="ECO:0000313" key="11">
    <source>
        <dbReference type="Proteomes" id="UP000252132"/>
    </source>
</evidence>
<dbReference type="NCBIfam" id="NF004674">
    <property type="entry name" value="PRK06018.1"/>
    <property type="match status" value="1"/>
</dbReference>
<dbReference type="FunFam" id="3.30.300.30:FF:000008">
    <property type="entry name" value="2,3-dihydroxybenzoate-AMP ligase"/>
    <property type="match status" value="1"/>
</dbReference>
<dbReference type="Gene3D" id="3.30.300.30">
    <property type="match status" value="1"/>
</dbReference>
<evidence type="ECO:0000313" key="10">
    <source>
        <dbReference type="EMBL" id="RCL77893.1"/>
    </source>
</evidence>
<feature type="domain" description="AMP-dependent synthetase/ligase" evidence="8">
    <location>
        <begin position="31"/>
        <end position="399"/>
    </location>
</feature>
<dbReference type="Pfam" id="PF00501">
    <property type="entry name" value="AMP-binding"/>
    <property type="match status" value="1"/>
</dbReference>
<dbReference type="SUPFAM" id="SSF56801">
    <property type="entry name" value="Acetyl-CoA synthetase-like"/>
    <property type="match status" value="1"/>
</dbReference>
<dbReference type="PANTHER" id="PTHR43859">
    <property type="entry name" value="ACYL-ACTIVATING ENZYME"/>
    <property type="match status" value="1"/>
</dbReference>